<dbReference type="SUPFAM" id="SSF51161">
    <property type="entry name" value="Trimeric LpxA-like enzymes"/>
    <property type="match status" value="1"/>
</dbReference>
<sequence>MESYRKNGTTFLNHLHSDQYAIFLWFLSNTVWKESGNTALANKIFYINKALHGFSCMYDTNLPNIFLLFHTVGTVLGKAEYSDFLVVGQGSTVGAQNGIYPKLGKGVSLLPYSSIVGNCIIGDRVSVGIGASVYEKNIESGMVVYREMDGSIRCKFKQRCWAQQHFLIDI</sequence>
<dbReference type="EMBL" id="MPTO01000023">
    <property type="protein sequence ID" value="OME14995.1"/>
    <property type="molecule type" value="Genomic_DNA"/>
</dbReference>
<dbReference type="RefSeq" id="WP_076137247.1">
    <property type="nucleotide sequence ID" value="NZ_LR698998.1"/>
</dbReference>
<evidence type="ECO:0000313" key="1">
    <source>
        <dbReference type="EMBL" id="AWV36115.1"/>
    </source>
</evidence>
<dbReference type="Gene3D" id="2.160.10.10">
    <property type="entry name" value="Hexapeptide repeat proteins"/>
    <property type="match status" value="1"/>
</dbReference>
<dbReference type="EMBL" id="CP021965">
    <property type="protein sequence ID" value="AWV36115.1"/>
    <property type="molecule type" value="Genomic_DNA"/>
</dbReference>
<reference evidence="1 4" key="2">
    <citation type="submission" date="2017-06" db="EMBL/GenBank/DDBJ databases">
        <title>Complete genome sequence of Paenibacillus odorifer CBA7130.</title>
        <authorList>
            <person name="Nam Y.-D."/>
            <person name="Kang J."/>
            <person name="Chung W.-H."/>
        </authorList>
    </citation>
    <scope>NUCLEOTIDE SEQUENCE [LARGE SCALE GENOMIC DNA]</scope>
    <source>
        <strain evidence="1 4">CBA7130</strain>
    </source>
</reference>
<evidence type="ECO:0000313" key="2">
    <source>
        <dbReference type="EMBL" id="OME14995.1"/>
    </source>
</evidence>
<proteinExistence type="predicted"/>
<evidence type="ECO:0000313" key="4">
    <source>
        <dbReference type="Proteomes" id="UP000249163"/>
    </source>
</evidence>
<evidence type="ECO:0008006" key="5">
    <source>
        <dbReference type="Google" id="ProtNLM"/>
    </source>
</evidence>
<protein>
    <recommendedName>
        <fullName evidence="5">Serine acetyltransferase</fullName>
    </recommendedName>
</protein>
<dbReference type="AlphaFoldDB" id="A0AAD0KQM8"/>
<gene>
    <name evidence="2" type="ORF">BSK47_22265</name>
    <name evidence="1" type="ORF">CD191_27865</name>
</gene>
<evidence type="ECO:0000313" key="3">
    <source>
        <dbReference type="Proteomes" id="UP000187323"/>
    </source>
</evidence>
<dbReference type="Proteomes" id="UP000187323">
    <property type="component" value="Unassembled WGS sequence"/>
</dbReference>
<accession>A0AAD0KQM8</accession>
<reference evidence="2 3" key="1">
    <citation type="submission" date="2016-10" db="EMBL/GenBank/DDBJ databases">
        <title>Paenibacillus species isolates.</title>
        <authorList>
            <person name="Beno S.M."/>
        </authorList>
    </citation>
    <scope>NUCLEOTIDE SEQUENCE [LARGE SCALE GENOMIC DNA]</scope>
    <source>
        <strain evidence="2 3">FSL H7-0918</strain>
    </source>
</reference>
<name>A0AAD0KQM8_9BACL</name>
<organism evidence="1 4">
    <name type="scientific">Paenibacillus odorifer</name>
    <dbReference type="NCBI Taxonomy" id="189426"/>
    <lineage>
        <taxon>Bacteria</taxon>
        <taxon>Bacillati</taxon>
        <taxon>Bacillota</taxon>
        <taxon>Bacilli</taxon>
        <taxon>Bacillales</taxon>
        <taxon>Paenibacillaceae</taxon>
        <taxon>Paenibacillus</taxon>
    </lineage>
</organism>
<dbReference type="Proteomes" id="UP000249163">
    <property type="component" value="Chromosome"/>
</dbReference>
<dbReference type="InterPro" id="IPR011004">
    <property type="entry name" value="Trimer_LpxA-like_sf"/>
</dbReference>